<dbReference type="InterPro" id="IPR013216">
    <property type="entry name" value="Methyltransf_11"/>
</dbReference>
<evidence type="ECO:0000313" key="7">
    <source>
        <dbReference type="Proteomes" id="UP001524473"/>
    </source>
</evidence>
<dbReference type="SUPFAM" id="SSF53335">
    <property type="entry name" value="S-adenosyl-L-methionine-dependent methyltransferases"/>
    <property type="match status" value="1"/>
</dbReference>
<dbReference type="InterPro" id="IPR029063">
    <property type="entry name" value="SAM-dependent_MTases_sf"/>
</dbReference>
<name>A0ABT1S2E7_9FIRM</name>
<comment type="caution">
    <text evidence="6">The sequence shown here is derived from an EMBL/GenBank/DDBJ whole genome shotgun (WGS) entry which is preliminary data.</text>
</comment>
<sequence length="264" mass="30031">MEYREGNRGLRMKFDEDEINYDRWRPGYPDELFQAVAEYAGLERGMRALEVGIGTGQATRPFLEAGCRVTAVELGEKLAAYSQVKFQNFFNLEILQGDFMKCPLQGDSFDLLYSATAFHWIPEEQGYPKALRLLKSGGTLAVWWNHPCPAPEQPELFQEIQKVYGRFGRAVRKSPVEFTEENCAPLAQQLKEMGFSGVESRLFHSSRSLGPEEYCGLLNTYSDHRAMEENARAGLMEGISSAIMRFGGRLELRDTMDLYLARKP</sequence>
<keyword evidence="3" id="KW-0808">Transferase</keyword>
<protein>
    <submittedName>
        <fullName evidence="6">Class I SAM-dependent methyltransferase</fullName>
    </submittedName>
</protein>
<organism evidence="6 7">
    <name type="scientific">Neglectibacter timonensis</name>
    <dbReference type="NCBI Taxonomy" id="1776382"/>
    <lineage>
        <taxon>Bacteria</taxon>
        <taxon>Bacillati</taxon>
        <taxon>Bacillota</taxon>
        <taxon>Clostridia</taxon>
        <taxon>Eubacteriales</taxon>
        <taxon>Oscillospiraceae</taxon>
        <taxon>Neglectibacter</taxon>
    </lineage>
</organism>
<proteinExistence type="inferred from homology"/>
<evidence type="ECO:0000313" key="6">
    <source>
        <dbReference type="EMBL" id="MCQ4841084.1"/>
    </source>
</evidence>
<evidence type="ECO:0000256" key="2">
    <source>
        <dbReference type="ARBA" id="ARBA00022603"/>
    </source>
</evidence>
<dbReference type="CDD" id="cd02440">
    <property type="entry name" value="AdoMet_MTases"/>
    <property type="match status" value="1"/>
</dbReference>
<dbReference type="GO" id="GO:0008168">
    <property type="term" value="F:methyltransferase activity"/>
    <property type="evidence" value="ECO:0007669"/>
    <property type="project" value="UniProtKB-KW"/>
</dbReference>
<accession>A0ABT1S2E7</accession>
<evidence type="ECO:0000256" key="4">
    <source>
        <dbReference type="ARBA" id="ARBA00022691"/>
    </source>
</evidence>
<dbReference type="Gene3D" id="3.40.50.150">
    <property type="entry name" value="Vaccinia Virus protein VP39"/>
    <property type="match status" value="1"/>
</dbReference>
<dbReference type="RefSeq" id="WP_066863927.1">
    <property type="nucleotide sequence ID" value="NZ_CABKVV010000013.1"/>
</dbReference>
<comment type="similarity">
    <text evidence="1">Belongs to the methyltransferase superfamily.</text>
</comment>
<dbReference type="Proteomes" id="UP001524473">
    <property type="component" value="Unassembled WGS sequence"/>
</dbReference>
<dbReference type="Pfam" id="PF08241">
    <property type="entry name" value="Methyltransf_11"/>
    <property type="match status" value="1"/>
</dbReference>
<dbReference type="InterPro" id="IPR020598">
    <property type="entry name" value="rRNA_Ade_methylase_Trfase_N"/>
</dbReference>
<dbReference type="GeneID" id="90532439"/>
<dbReference type="SMART" id="SM00650">
    <property type="entry name" value="rADc"/>
    <property type="match status" value="1"/>
</dbReference>
<reference evidence="6 7" key="1">
    <citation type="submission" date="2022-06" db="EMBL/GenBank/DDBJ databases">
        <title>Isolation of gut microbiota from human fecal samples.</title>
        <authorList>
            <person name="Pamer E.G."/>
            <person name="Barat B."/>
            <person name="Waligurski E."/>
            <person name="Medina S."/>
            <person name="Paddock L."/>
            <person name="Mostad J."/>
        </authorList>
    </citation>
    <scope>NUCLEOTIDE SEQUENCE [LARGE SCALE GENOMIC DNA]</scope>
    <source>
        <strain evidence="6 7">DFI.9.73</strain>
    </source>
</reference>
<dbReference type="PANTHER" id="PTHR44942:SF4">
    <property type="entry name" value="METHYLTRANSFERASE TYPE 11 DOMAIN-CONTAINING PROTEIN"/>
    <property type="match status" value="1"/>
</dbReference>
<dbReference type="GO" id="GO:0032259">
    <property type="term" value="P:methylation"/>
    <property type="evidence" value="ECO:0007669"/>
    <property type="project" value="UniProtKB-KW"/>
</dbReference>
<evidence type="ECO:0000259" key="5">
    <source>
        <dbReference type="SMART" id="SM00650"/>
    </source>
</evidence>
<keyword evidence="2 6" id="KW-0489">Methyltransferase</keyword>
<dbReference type="EMBL" id="JANFZH010000037">
    <property type="protein sequence ID" value="MCQ4841084.1"/>
    <property type="molecule type" value="Genomic_DNA"/>
</dbReference>
<keyword evidence="7" id="KW-1185">Reference proteome</keyword>
<dbReference type="InterPro" id="IPR051052">
    <property type="entry name" value="Diverse_substrate_MTase"/>
</dbReference>
<evidence type="ECO:0000256" key="3">
    <source>
        <dbReference type="ARBA" id="ARBA00022679"/>
    </source>
</evidence>
<dbReference type="PANTHER" id="PTHR44942">
    <property type="entry name" value="METHYLTRANSF_11 DOMAIN-CONTAINING PROTEIN"/>
    <property type="match status" value="1"/>
</dbReference>
<keyword evidence="4" id="KW-0949">S-adenosyl-L-methionine</keyword>
<evidence type="ECO:0000256" key="1">
    <source>
        <dbReference type="ARBA" id="ARBA00008361"/>
    </source>
</evidence>
<gene>
    <name evidence="6" type="ORF">NE695_14310</name>
</gene>
<feature type="domain" description="Ribosomal RNA adenine methylase transferase N-terminal" evidence="5">
    <location>
        <begin position="32"/>
        <end position="153"/>
    </location>
</feature>